<proteinExistence type="predicted"/>
<sequence>MSAESLAKKTAAEVVVKQVWGIKNAMMAFPKEIRPEHMGCTGYEYLKNIAGRIDNLKEARPYFLKYAAKHKKNQITWMGLRKIMDELKASDPEKEMGKKTSKKVAPTQPIRPTPSRQSRRGLKLETATYTVSFNKNGKPCGILKIKTPKGFKLLEVNIDPKATVKAAKAIVEEATIAVEEIIVAEDTVITGTGNIEENIIDVEQHAANALMELAKAAVEVVPKSTSHDAPIIVQSSPPSKIYATVYPPGMKRAPTGTTVPNMCIEKRSPPLVNEFDTRPIKRIRIDVDDNSLEIIGQASNSSSTPTPKKTVKIVEPNPKNDSSIGLGASTHGLPTPNTTPTKPVTKSKWQKGSWGAKIEAAKEKSRKMKEAQALLPKYGPMESYIRNLPENVSDMFPSKKWLKEDLAEQNPEMAEELYGMFDDIYKYMQDETTRICDTYRKA</sequence>
<dbReference type="EMBL" id="FJOG01000035">
    <property type="protein sequence ID" value="CZR66147.1"/>
    <property type="molecule type" value="Genomic_DNA"/>
</dbReference>
<feature type="compositionally biased region" description="Low complexity" evidence="1">
    <location>
        <begin position="334"/>
        <end position="347"/>
    </location>
</feature>
<dbReference type="AlphaFoldDB" id="A0A1L7XMH7"/>
<feature type="region of interest" description="Disordered" evidence="1">
    <location>
        <begin position="90"/>
        <end position="121"/>
    </location>
</feature>
<evidence type="ECO:0000313" key="3">
    <source>
        <dbReference type="Proteomes" id="UP000184330"/>
    </source>
</evidence>
<feature type="region of interest" description="Disordered" evidence="1">
    <location>
        <begin position="297"/>
        <end position="348"/>
    </location>
</feature>
<protein>
    <submittedName>
        <fullName evidence="2">Uncharacterized protein</fullName>
    </submittedName>
</protein>
<dbReference type="OrthoDB" id="10616549at2759"/>
<keyword evidence="3" id="KW-1185">Reference proteome</keyword>
<organism evidence="2 3">
    <name type="scientific">Phialocephala subalpina</name>
    <dbReference type="NCBI Taxonomy" id="576137"/>
    <lineage>
        <taxon>Eukaryota</taxon>
        <taxon>Fungi</taxon>
        <taxon>Dikarya</taxon>
        <taxon>Ascomycota</taxon>
        <taxon>Pezizomycotina</taxon>
        <taxon>Leotiomycetes</taxon>
        <taxon>Helotiales</taxon>
        <taxon>Mollisiaceae</taxon>
        <taxon>Phialocephala</taxon>
        <taxon>Phialocephala fortinii species complex</taxon>
    </lineage>
</organism>
<gene>
    <name evidence="2" type="ORF">PAC_16048</name>
</gene>
<evidence type="ECO:0000256" key="1">
    <source>
        <dbReference type="SAM" id="MobiDB-lite"/>
    </source>
</evidence>
<accession>A0A1L7XMH7</accession>
<dbReference type="Proteomes" id="UP000184330">
    <property type="component" value="Unassembled WGS sequence"/>
</dbReference>
<reference evidence="2 3" key="1">
    <citation type="submission" date="2016-03" db="EMBL/GenBank/DDBJ databases">
        <authorList>
            <person name="Ploux O."/>
        </authorList>
    </citation>
    <scope>NUCLEOTIDE SEQUENCE [LARGE SCALE GENOMIC DNA]</scope>
    <source>
        <strain evidence="2 3">UAMH 11012</strain>
    </source>
</reference>
<evidence type="ECO:0000313" key="2">
    <source>
        <dbReference type="EMBL" id="CZR66147.1"/>
    </source>
</evidence>
<name>A0A1L7XMH7_9HELO</name>